<comment type="caution">
    <text evidence="2">The sequence shown here is derived from an EMBL/GenBank/DDBJ whole genome shotgun (WGS) entry which is preliminary data.</text>
</comment>
<feature type="compositionally biased region" description="Low complexity" evidence="1">
    <location>
        <begin position="63"/>
        <end position="74"/>
    </location>
</feature>
<feature type="region of interest" description="Disordered" evidence="1">
    <location>
        <begin position="52"/>
        <end position="74"/>
    </location>
</feature>
<dbReference type="Proteomes" id="UP000613740">
    <property type="component" value="Unassembled WGS sequence"/>
</dbReference>
<organism evidence="2 3">
    <name type="scientific">Chlamydomonas schloesseri</name>
    <dbReference type="NCBI Taxonomy" id="2026947"/>
    <lineage>
        <taxon>Eukaryota</taxon>
        <taxon>Viridiplantae</taxon>
        <taxon>Chlorophyta</taxon>
        <taxon>core chlorophytes</taxon>
        <taxon>Chlorophyceae</taxon>
        <taxon>CS clade</taxon>
        <taxon>Chlamydomonadales</taxon>
        <taxon>Chlamydomonadaceae</taxon>
        <taxon>Chlamydomonas</taxon>
    </lineage>
</organism>
<accession>A0A835SVF6</accession>
<dbReference type="AlphaFoldDB" id="A0A835SVF6"/>
<evidence type="ECO:0000313" key="2">
    <source>
        <dbReference type="EMBL" id="KAG2427515.1"/>
    </source>
</evidence>
<sequence length="74" mass="7862">MNRATCGFMPSQVYRTRRALYTFSTPRRAAASKGPDGASIITFFVRKNSRSAASDQGSRLLEAAEGASSASPSS</sequence>
<evidence type="ECO:0000256" key="1">
    <source>
        <dbReference type="SAM" id="MobiDB-lite"/>
    </source>
</evidence>
<proteinExistence type="predicted"/>
<keyword evidence="3" id="KW-1185">Reference proteome</keyword>
<protein>
    <submittedName>
        <fullName evidence="2">Uncharacterized protein</fullName>
    </submittedName>
</protein>
<dbReference type="EMBL" id="JAEHOD010000100">
    <property type="protein sequence ID" value="KAG2427515.1"/>
    <property type="molecule type" value="Genomic_DNA"/>
</dbReference>
<name>A0A835SVF6_9CHLO</name>
<gene>
    <name evidence="2" type="ORF">HYH02_014561</name>
</gene>
<reference evidence="2" key="1">
    <citation type="journal article" date="2020" name="bioRxiv">
        <title>Comparative genomics of Chlamydomonas.</title>
        <authorList>
            <person name="Craig R.J."/>
            <person name="Hasan A.R."/>
            <person name="Ness R.W."/>
            <person name="Keightley P.D."/>
        </authorList>
    </citation>
    <scope>NUCLEOTIDE SEQUENCE</scope>
    <source>
        <strain evidence="2">CCAP 11/173</strain>
    </source>
</reference>
<evidence type="ECO:0000313" key="3">
    <source>
        <dbReference type="Proteomes" id="UP000613740"/>
    </source>
</evidence>